<sequence length="310" mass="36520">MPFKGFIVKIFSFSFSSHPNECESYDSDEVDVPQWLNSHFFRKILTQYFKIPELRFVNVKFFPASAKGDYYMSVMFRVVVEYEISKNDDASKIFLISKTMPEQEGPAKELLDESHIFKTEIEMFEEILREMGDNTSFGASCIYHSLKPQQVMVFEDLLPLGYAIVRRFANAEELQAALTKLAKWHAVAQSTKREIQNCVNIRREYRENRQENSYYMLSHGDFHLRNIMFSGVECLLLDFQMAHVGSMTSDIIYAMYALFDAEILREKSDELIYNYFQTFLNTLNQIGYHYQLPSLIQFRHQMIKKEIMQV</sequence>
<dbReference type="InterPro" id="IPR015897">
    <property type="entry name" value="CHK_kinase-like"/>
</dbReference>
<protein>
    <recommendedName>
        <fullName evidence="1">CHK kinase-like domain-containing protein</fullName>
    </recommendedName>
</protein>
<dbReference type="PANTHER" id="PTHR11012">
    <property type="entry name" value="PROTEIN KINASE-LIKE DOMAIN-CONTAINING"/>
    <property type="match status" value="1"/>
</dbReference>
<dbReference type="InParanoid" id="B4KBW1"/>
<feature type="domain" description="CHK kinase-like" evidence="1">
    <location>
        <begin position="152"/>
        <end position="285"/>
    </location>
</feature>
<dbReference type="HOGENOM" id="CLU_090783_0_0_1"/>
<evidence type="ECO:0000259" key="1">
    <source>
        <dbReference type="SMART" id="SM00587"/>
    </source>
</evidence>
<dbReference type="PANTHER" id="PTHR11012:SF12">
    <property type="entry name" value="CHK KINASE-LIKE DOMAIN-CONTAINING PROTEIN-RELATED"/>
    <property type="match status" value="1"/>
</dbReference>
<keyword evidence="2" id="KW-0808">Transferase</keyword>
<dbReference type="AlphaFoldDB" id="B4KBW1"/>
<gene>
    <name evidence="2" type="primary">Dmoj\GI22575</name>
    <name evidence="2" type="ORF">Dmoj_GI22575</name>
</gene>
<dbReference type="Proteomes" id="UP000009192">
    <property type="component" value="Unassembled WGS sequence"/>
</dbReference>
<reference evidence="2 3" key="1">
    <citation type="journal article" date="2007" name="Nature">
        <title>Evolution of genes and genomes on the Drosophila phylogeny.</title>
        <authorList>
            <consortium name="Drosophila 12 Genomes Consortium"/>
            <person name="Clark A.G."/>
            <person name="Eisen M.B."/>
            <person name="Smith D.R."/>
            <person name="Bergman C.M."/>
            <person name="Oliver B."/>
            <person name="Markow T.A."/>
            <person name="Kaufman T.C."/>
            <person name="Kellis M."/>
            <person name="Gelbart W."/>
            <person name="Iyer V.N."/>
            <person name="Pollard D.A."/>
            <person name="Sackton T.B."/>
            <person name="Larracuente A.M."/>
            <person name="Singh N.D."/>
            <person name="Abad J.P."/>
            <person name="Abt D.N."/>
            <person name="Adryan B."/>
            <person name="Aguade M."/>
            <person name="Akashi H."/>
            <person name="Anderson W.W."/>
            <person name="Aquadro C.F."/>
            <person name="Ardell D.H."/>
            <person name="Arguello R."/>
            <person name="Artieri C.G."/>
            <person name="Barbash D.A."/>
            <person name="Barker D."/>
            <person name="Barsanti P."/>
            <person name="Batterham P."/>
            <person name="Batzoglou S."/>
            <person name="Begun D."/>
            <person name="Bhutkar A."/>
            <person name="Blanco E."/>
            <person name="Bosak S.A."/>
            <person name="Bradley R.K."/>
            <person name="Brand A.D."/>
            <person name="Brent M.R."/>
            <person name="Brooks A.N."/>
            <person name="Brown R.H."/>
            <person name="Butlin R.K."/>
            <person name="Caggese C."/>
            <person name="Calvi B.R."/>
            <person name="Bernardo de Carvalho A."/>
            <person name="Caspi A."/>
            <person name="Castrezana S."/>
            <person name="Celniker S.E."/>
            <person name="Chang J.L."/>
            <person name="Chapple C."/>
            <person name="Chatterji S."/>
            <person name="Chinwalla A."/>
            <person name="Civetta A."/>
            <person name="Clifton S.W."/>
            <person name="Comeron J.M."/>
            <person name="Costello J.C."/>
            <person name="Coyne J.A."/>
            <person name="Daub J."/>
            <person name="David R.G."/>
            <person name="Delcher A.L."/>
            <person name="Delehaunty K."/>
            <person name="Do C.B."/>
            <person name="Ebling H."/>
            <person name="Edwards K."/>
            <person name="Eickbush T."/>
            <person name="Evans J.D."/>
            <person name="Filipski A."/>
            <person name="Findeiss S."/>
            <person name="Freyhult E."/>
            <person name="Fulton L."/>
            <person name="Fulton R."/>
            <person name="Garcia A.C."/>
            <person name="Gardiner A."/>
            <person name="Garfield D.A."/>
            <person name="Garvin B.E."/>
            <person name="Gibson G."/>
            <person name="Gilbert D."/>
            <person name="Gnerre S."/>
            <person name="Godfrey J."/>
            <person name="Good R."/>
            <person name="Gotea V."/>
            <person name="Gravely B."/>
            <person name="Greenberg A.J."/>
            <person name="Griffiths-Jones S."/>
            <person name="Gross S."/>
            <person name="Guigo R."/>
            <person name="Gustafson E.A."/>
            <person name="Haerty W."/>
            <person name="Hahn M.W."/>
            <person name="Halligan D.L."/>
            <person name="Halpern A.L."/>
            <person name="Halter G.M."/>
            <person name="Han M.V."/>
            <person name="Heger A."/>
            <person name="Hillier L."/>
            <person name="Hinrichs A.S."/>
            <person name="Holmes I."/>
            <person name="Hoskins R.A."/>
            <person name="Hubisz M.J."/>
            <person name="Hultmark D."/>
            <person name="Huntley M.A."/>
            <person name="Jaffe D.B."/>
            <person name="Jagadeeshan S."/>
            <person name="Jeck W.R."/>
            <person name="Johnson J."/>
            <person name="Jones C.D."/>
            <person name="Jordan W.C."/>
            <person name="Karpen G.H."/>
            <person name="Kataoka E."/>
            <person name="Keightley P.D."/>
            <person name="Kheradpour P."/>
            <person name="Kirkness E.F."/>
            <person name="Koerich L.B."/>
            <person name="Kristiansen K."/>
            <person name="Kudrna D."/>
            <person name="Kulathinal R.J."/>
            <person name="Kumar S."/>
            <person name="Kwok R."/>
            <person name="Lander E."/>
            <person name="Langley C.H."/>
            <person name="Lapoint R."/>
            <person name="Lazzaro B.P."/>
            <person name="Lee S.J."/>
            <person name="Levesque L."/>
            <person name="Li R."/>
            <person name="Lin C.F."/>
            <person name="Lin M.F."/>
            <person name="Lindblad-Toh K."/>
            <person name="Llopart A."/>
            <person name="Long M."/>
            <person name="Low L."/>
            <person name="Lozovsky E."/>
            <person name="Lu J."/>
            <person name="Luo M."/>
            <person name="Machado C.A."/>
            <person name="Makalowski W."/>
            <person name="Marzo M."/>
            <person name="Matsuda M."/>
            <person name="Matzkin L."/>
            <person name="McAllister B."/>
            <person name="McBride C.S."/>
            <person name="McKernan B."/>
            <person name="McKernan K."/>
            <person name="Mendez-Lago M."/>
            <person name="Minx P."/>
            <person name="Mollenhauer M.U."/>
            <person name="Montooth K."/>
            <person name="Mount S.M."/>
            <person name="Mu X."/>
            <person name="Myers E."/>
            <person name="Negre B."/>
            <person name="Newfeld S."/>
            <person name="Nielsen R."/>
            <person name="Noor M.A."/>
            <person name="O'Grady P."/>
            <person name="Pachter L."/>
            <person name="Papaceit M."/>
            <person name="Parisi M.J."/>
            <person name="Parisi M."/>
            <person name="Parts L."/>
            <person name="Pedersen J.S."/>
            <person name="Pesole G."/>
            <person name="Phillippy A.M."/>
            <person name="Ponting C.P."/>
            <person name="Pop M."/>
            <person name="Porcelli D."/>
            <person name="Powell J.R."/>
            <person name="Prohaska S."/>
            <person name="Pruitt K."/>
            <person name="Puig M."/>
            <person name="Quesneville H."/>
            <person name="Ram K.R."/>
            <person name="Rand D."/>
            <person name="Rasmussen M.D."/>
            <person name="Reed L.K."/>
            <person name="Reenan R."/>
            <person name="Reily A."/>
            <person name="Remington K.A."/>
            <person name="Rieger T.T."/>
            <person name="Ritchie M.G."/>
            <person name="Robin C."/>
            <person name="Rogers Y.H."/>
            <person name="Rohde C."/>
            <person name="Rozas J."/>
            <person name="Rubenfield M.J."/>
            <person name="Ruiz A."/>
            <person name="Russo S."/>
            <person name="Salzberg S.L."/>
            <person name="Sanchez-Gracia A."/>
            <person name="Saranga D.J."/>
            <person name="Sato H."/>
            <person name="Schaeffer S.W."/>
            <person name="Schatz M.C."/>
            <person name="Schlenke T."/>
            <person name="Schwartz R."/>
            <person name="Segarra C."/>
            <person name="Singh R.S."/>
            <person name="Sirot L."/>
            <person name="Sirota M."/>
            <person name="Sisneros N.B."/>
            <person name="Smith C.D."/>
            <person name="Smith T.F."/>
            <person name="Spieth J."/>
            <person name="Stage D.E."/>
            <person name="Stark A."/>
            <person name="Stephan W."/>
            <person name="Strausberg R.L."/>
            <person name="Strempel S."/>
            <person name="Sturgill D."/>
            <person name="Sutton G."/>
            <person name="Sutton G.G."/>
            <person name="Tao W."/>
            <person name="Teichmann S."/>
            <person name="Tobari Y.N."/>
            <person name="Tomimura Y."/>
            <person name="Tsolas J.M."/>
            <person name="Valente V.L."/>
            <person name="Venter E."/>
            <person name="Venter J.C."/>
            <person name="Vicario S."/>
            <person name="Vieira F.G."/>
            <person name="Vilella A.J."/>
            <person name="Villasante A."/>
            <person name="Walenz B."/>
            <person name="Wang J."/>
            <person name="Wasserman M."/>
            <person name="Watts T."/>
            <person name="Wilson D."/>
            <person name="Wilson R.K."/>
            <person name="Wing R.A."/>
            <person name="Wolfner M.F."/>
            <person name="Wong A."/>
            <person name="Wong G.K."/>
            <person name="Wu C.I."/>
            <person name="Wu G."/>
            <person name="Yamamoto D."/>
            <person name="Yang H.P."/>
            <person name="Yang S.P."/>
            <person name="Yorke J.A."/>
            <person name="Yoshida K."/>
            <person name="Zdobnov E."/>
            <person name="Zhang P."/>
            <person name="Zhang Y."/>
            <person name="Zimin A.V."/>
            <person name="Baldwin J."/>
            <person name="Abdouelleil A."/>
            <person name="Abdulkadir J."/>
            <person name="Abebe A."/>
            <person name="Abera B."/>
            <person name="Abreu J."/>
            <person name="Acer S.C."/>
            <person name="Aftuck L."/>
            <person name="Alexander A."/>
            <person name="An P."/>
            <person name="Anderson E."/>
            <person name="Anderson S."/>
            <person name="Arachi H."/>
            <person name="Azer M."/>
            <person name="Bachantsang P."/>
            <person name="Barry A."/>
            <person name="Bayul T."/>
            <person name="Berlin A."/>
            <person name="Bessette D."/>
            <person name="Bloom T."/>
            <person name="Blye J."/>
            <person name="Boguslavskiy L."/>
            <person name="Bonnet C."/>
            <person name="Boukhgalter B."/>
            <person name="Bourzgui I."/>
            <person name="Brown A."/>
            <person name="Cahill P."/>
            <person name="Channer S."/>
            <person name="Cheshatsang Y."/>
            <person name="Chuda L."/>
            <person name="Citroen M."/>
            <person name="Collymore A."/>
            <person name="Cooke P."/>
            <person name="Costello M."/>
            <person name="D'Aco K."/>
            <person name="Daza R."/>
            <person name="De Haan G."/>
            <person name="DeGray S."/>
            <person name="DeMaso C."/>
            <person name="Dhargay N."/>
            <person name="Dooley K."/>
            <person name="Dooley E."/>
            <person name="Doricent M."/>
            <person name="Dorje P."/>
            <person name="Dorjee K."/>
            <person name="Dupes A."/>
            <person name="Elong R."/>
            <person name="Falk J."/>
            <person name="Farina A."/>
            <person name="Faro S."/>
            <person name="Ferguson D."/>
            <person name="Fisher S."/>
            <person name="Foley C.D."/>
            <person name="Franke A."/>
            <person name="Friedrich D."/>
            <person name="Gadbois L."/>
            <person name="Gearin G."/>
            <person name="Gearin C.R."/>
            <person name="Giannoukos G."/>
            <person name="Goode T."/>
            <person name="Graham J."/>
            <person name="Grandbois E."/>
            <person name="Grewal S."/>
            <person name="Gyaltsen K."/>
            <person name="Hafez N."/>
            <person name="Hagos B."/>
            <person name="Hall J."/>
            <person name="Henson C."/>
            <person name="Hollinger A."/>
            <person name="Honan T."/>
            <person name="Huard M.D."/>
            <person name="Hughes L."/>
            <person name="Hurhula B."/>
            <person name="Husby M.E."/>
            <person name="Kamat A."/>
            <person name="Kanga B."/>
            <person name="Kashin S."/>
            <person name="Khazanovich D."/>
            <person name="Kisner P."/>
            <person name="Lance K."/>
            <person name="Lara M."/>
            <person name="Lee W."/>
            <person name="Lennon N."/>
            <person name="Letendre F."/>
            <person name="LeVine R."/>
            <person name="Lipovsky A."/>
            <person name="Liu X."/>
            <person name="Liu J."/>
            <person name="Liu S."/>
            <person name="Lokyitsang T."/>
            <person name="Lokyitsang Y."/>
            <person name="Lubonja R."/>
            <person name="Lui A."/>
            <person name="MacDonald P."/>
            <person name="Magnisalis V."/>
            <person name="Maru K."/>
            <person name="Matthews C."/>
            <person name="McCusker W."/>
            <person name="McDonough S."/>
            <person name="Mehta T."/>
            <person name="Meldrim J."/>
            <person name="Meneus L."/>
            <person name="Mihai O."/>
            <person name="Mihalev A."/>
            <person name="Mihova T."/>
            <person name="Mittelman R."/>
            <person name="Mlenga V."/>
            <person name="Montmayeur A."/>
            <person name="Mulrain L."/>
            <person name="Navidi A."/>
            <person name="Naylor J."/>
            <person name="Negash T."/>
            <person name="Nguyen T."/>
            <person name="Nguyen N."/>
            <person name="Nicol R."/>
            <person name="Norbu C."/>
            <person name="Norbu N."/>
            <person name="Novod N."/>
            <person name="O'Neill B."/>
            <person name="Osman S."/>
            <person name="Markiewicz E."/>
            <person name="Oyono O.L."/>
            <person name="Patti C."/>
            <person name="Phunkhang P."/>
            <person name="Pierre F."/>
            <person name="Priest M."/>
            <person name="Raghuraman S."/>
            <person name="Rege F."/>
            <person name="Reyes R."/>
            <person name="Rise C."/>
            <person name="Rogov P."/>
            <person name="Ross K."/>
            <person name="Ryan E."/>
            <person name="Settipalli S."/>
            <person name="Shea T."/>
            <person name="Sherpa N."/>
            <person name="Shi L."/>
            <person name="Shih D."/>
            <person name="Sparrow T."/>
            <person name="Spaulding J."/>
            <person name="Stalker J."/>
            <person name="Stange-Thomann N."/>
            <person name="Stavropoulos S."/>
            <person name="Stone C."/>
            <person name="Strader C."/>
            <person name="Tesfaye S."/>
            <person name="Thomson T."/>
            <person name="Thoulutsang Y."/>
            <person name="Thoulutsang D."/>
            <person name="Topham K."/>
            <person name="Topping I."/>
            <person name="Tsamla T."/>
            <person name="Vassiliev H."/>
            <person name="Vo A."/>
            <person name="Wangchuk T."/>
            <person name="Wangdi T."/>
            <person name="Weiand M."/>
            <person name="Wilkinson J."/>
            <person name="Wilson A."/>
            <person name="Yadav S."/>
            <person name="Young G."/>
            <person name="Yu Q."/>
            <person name="Zembek L."/>
            <person name="Zhong D."/>
            <person name="Zimmer A."/>
            <person name="Zwirko Z."/>
            <person name="Jaffe D.B."/>
            <person name="Alvarez P."/>
            <person name="Brockman W."/>
            <person name="Butler J."/>
            <person name="Chin C."/>
            <person name="Gnerre S."/>
            <person name="Grabherr M."/>
            <person name="Kleber M."/>
            <person name="Mauceli E."/>
            <person name="MacCallum I."/>
        </authorList>
    </citation>
    <scope>NUCLEOTIDE SEQUENCE [LARGE SCALE GENOMIC DNA]</scope>
    <source>
        <strain evidence="3">Tucson 15081-1352.22</strain>
    </source>
</reference>
<keyword evidence="3" id="KW-1185">Reference proteome</keyword>
<evidence type="ECO:0000313" key="3">
    <source>
        <dbReference type="Proteomes" id="UP000009192"/>
    </source>
</evidence>
<dbReference type="eggNOG" id="ENOG502RZD1">
    <property type="taxonomic scope" value="Eukaryota"/>
</dbReference>
<dbReference type="GO" id="GO:0016740">
    <property type="term" value="F:transferase activity"/>
    <property type="evidence" value="ECO:0007669"/>
    <property type="project" value="UniProtKB-KW"/>
</dbReference>
<dbReference type="OrthoDB" id="8250698at2759"/>
<dbReference type="InterPro" id="IPR011009">
    <property type="entry name" value="Kinase-like_dom_sf"/>
</dbReference>
<dbReference type="EMBL" id="CH933806">
    <property type="protein sequence ID" value="EDW15813.2"/>
    <property type="molecule type" value="Genomic_DNA"/>
</dbReference>
<dbReference type="SUPFAM" id="SSF56112">
    <property type="entry name" value="Protein kinase-like (PK-like)"/>
    <property type="match status" value="1"/>
</dbReference>
<evidence type="ECO:0000313" key="2">
    <source>
        <dbReference type="EMBL" id="EDW15813.2"/>
    </source>
</evidence>
<dbReference type="InterPro" id="IPR004119">
    <property type="entry name" value="EcKL"/>
</dbReference>
<accession>B4KBW1</accession>
<dbReference type="Pfam" id="PF02958">
    <property type="entry name" value="EcKL"/>
    <property type="match status" value="2"/>
</dbReference>
<proteinExistence type="predicted"/>
<organism evidence="2 3">
    <name type="scientific">Drosophila mojavensis</name>
    <name type="common">Fruit fly</name>
    <dbReference type="NCBI Taxonomy" id="7230"/>
    <lineage>
        <taxon>Eukaryota</taxon>
        <taxon>Metazoa</taxon>
        <taxon>Ecdysozoa</taxon>
        <taxon>Arthropoda</taxon>
        <taxon>Hexapoda</taxon>
        <taxon>Insecta</taxon>
        <taxon>Pterygota</taxon>
        <taxon>Neoptera</taxon>
        <taxon>Endopterygota</taxon>
        <taxon>Diptera</taxon>
        <taxon>Brachycera</taxon>
        <taxon>Muscomorpha</taxon>
        <taxon>Ephydroidea</taxon>
        <taxon>Drosophilidae</taxon>
        <taxon>Drosophila</taxon>
    </lineage>
</organism>
<dbReference type="SMART" id="SM00587">
    <property type="entry name" value="CHK"/>
    <property type="match status" value="1"/>
</dbReference>
<dbReference type="Gene3D" id="3.90.1200.10">
    <property type="match status" value="1"/>
</dbReference>
<name>B4KBW1_DROMO</name>
<dbReference type="KEGG" id="dmo:Dmoj_GI22575"/>